<comment type="caution">
    <text evidence="1">The sequence shown here is derived from an EMBL/GenBank/DDBJ whole genome shotgun (WGS) entry which is preliminary data.</text>
</comment>
<proteinExistence type="predicted"/>
<keyword evidence="2" id="KW-1185">Reference proteome</keyword>
<evidence type="ECO:0000313" key="2">
    <source>
        <dbReference type="Proteomes" id="UP001234202"/>
    </source>
</evidence>
<protein>
    <submittedName>
        <fullName evidence="1">Uncharacterized protein</fullName>
    </submittedName>
</protein>
<evidence type="ECO:0000313" key="1">
    <source>
        <dbReference type="EMBL" id="KAJ9116231.1"/>
    </source>
</evidence>
<sequence length="324" mass="35399">MAPLLEAQESGNHDVVDVPQNRYAAAAIIFGGPPVQEAASSSMEAASKAKVSDVYSFPSIRLLTIKVRAPQGIRAGMGQYTPACLRRSSRMARNFIRRGRRRTFPKSCRPSRTLGERSLGDLVGTAAGSIWRSTATYGSKLNSLLSQAWISGRSSSAITRTTKRSGKPRRTRRTGTSIGALRRRRFGNPMAQITAGLTRKLGAKAQAKRNEMTRVRDVVACLRASNQDTCACQVKAEAYAEKDFLVAVLESWRGVERDHQLFANVDLPPRSIGGSEIIAGWGTFPSEDLQVIVLHVLDDIELTNLVQRRNLAVSDVFTPSALDT</sequence>
<accession>A0ACC2WZK7</accession>
<gene>
    <name evidence="1" type="ORF">QFC24_006822</name>
</gene>
<reference evidence="1" key="1">
    <citation type="submission" date="2023-04" db="EMBL/GenBank/DDBJ databases">
        <title>Draft Genome sequencing of Naganishia species isolated from polar environments using Oxford Nanopore Technology.</title>
        <authorList>
            <person name="Leo P."/>
            <person name="Venkateswaran K."/>
        </authorList>
    </citation>
    <scope>NUCLEOTIDE SEQUENCE</scope>
    <source>
        <strain evidence="1">DBVPG 5303</strain>
    </source>
</reference>
<name>A0ACC2WZK7_9TREE</name>
<dbReference type="EMBL" id="JASBWV010000039">
    <property type="protein sequence ID" value="KAJ9116231.1"/>
    <property type="molecule type" value="Genomic_DNA"/>
</dbReference>
<organism evidence="1 2">
    <name type="scientific">Naganishia onofrii</name>
    <dbReference type="NCBI Taxonomy" id="1851511"/>
    <lineage>
        <taxon>Eukaryota</taxon>
        <taxon>Fungi</taxon>
        <taxon>Dikarya</taxon>
        <taxon>Basidiomycota</taxon>
        <taxon>Agaricomycotina</taxon>
        <taxon>Tremellomycetes</taxon>
        <taxon>Filobasidiales</taxon>
        <taxon>Filobasidiaceae</taxon>
        <taxon>Naganishia</taxon>
    </lineage>
</organism>
<dbReference type="Proteomes" id="UP001234202">
    <property type="component" value="Unassembled WGS sequence"/>
</dbReference>